<dbReference type="RefSeq" id="WP_035148503.1">
    <property type="nucleotide sequence ID" value="NZ_JAAZWO010000019.1"/>
</dbReference>
<dbReference type="Pfam" id="PF04265">
    <property type="entry name" value="TPK_B1_binding"/>
    <property type="match status" value="1"/>
</dbReference>
<dbReference type="GO" id="GO:0030975">
    <property type="term" value="F:thiamine binding"/>
    <property type="evidence" value="ECO:0007669"/>
    <property type="project" value="InterPro"/>
</dbReference>
<evidence type="ECO:0000256" key="4">
    <source>
        <dbReference type="ARBA" id="ARBA00022840"/>
    </source>
</evidence>
<evidence type="ECO:0000256" key="2">
    <source>
        <dbReference type="ARBA" id="ARBA00022741"/>
    </source>
</evidence>
<dbReference type="PANTHER" id="PTHR41299">
    <property type="entry name" value="THIAMINE PYROPHOSPHOKINASE"/>
    <property type="match status" value="1"/>
</dbReference>
<organism evidence="7 8">
    <name type="scientific">Clostridium tetanomorphum</name>
    <dbReference type="NCBI Taxonomy" id="1553"/>
    <lineage>
        <taxon>Bacteria</taxon>
        <taxon>Bacillati</taxon>
        <taxon>Bacillota</taxon>
        <taxon>Clostridia</taxon>
        <taxon>Eubacteriales</taxon>
        <taxon>Clostridiaceae</taxon>
        <taxon>Clostridium</taxon>
    </lineage>
</organism>
<dbReference type="InterPro" id="IPR007373">
    <property type="entry name" value="Thiamin_PyroPKinase_B1-bd"/>
</dbReference>
<dbReference type="GO" id="GO:0004788">
    <property type="term" value="F:thiamine diphosphokinase activity"/>
    <property type="evidence" value="ECO:0007669"/>
    <property type="project" value="UniProtKB-UniRule"/>
</dbReference>
<protein>
    <recommendedName>
        <fullName evidence="5">Thiamine diphosphokinase</fullName>
        <ecNumber evidence="5">2.7.6.2</ecNumber>
    </recommendedName>
</protein>
<dbReference type="SUPFAM" id="SSF63999">
    <property type="entry name" value="Thiamin pyrophosphokinase, catalytic domain"/>
    <property type="match status" value="1"/>
</dbReference>
<dbReference type="Pfam" id="PF04263">
    <property type="entry name" value="TPK_catalytic"/>
    <property type="match status" value="1"/>
</dbReference>
<dbReference type="Proteomes" id="UP000563151">
    <property type="component" value="Unassembled WGS sequence"/>
</dbReference>
<evidence type="ECO:0000313" key="8">
    <source>
        <dbReference type="Proteomes" id="UP000563151"/>
    </source>
</evidence>
<dbReference type="PANTHER" id="PTHR41299:SF1">
    <property type="entry name" value="THIAMINE PYROPHOSPHOKINASE"/>
    <property type="match status" value="1"/>
</dbReference>
<reference evidence="7 8" key="1">
    <citation type="submission" date="2020-04" db="EMBL/GenBank/DDBJ databases">
        <title>Genomic insights into acetone-butanol-ethanol (ABE) fermentation by sequencing solventogenic clostridia strains.</title>
        <authorList>
            <person name="Brown S."/>
        </authorList>
    </citation>
    <scope>NUCLEOTIDE SEQUENCE [LARGE SCALE GENOMIC DNA]</scope>
    <source>
        <strain evidence="7 8">DJ011</strain>
    </source>
</reference>
<dbReference type="GO" id="GO:0005524">
    <property type="term" value="F:ATP binding"/>
    <property type="evidence" value="ECO:0007669"/>
    <property type="project" value="UniProtKB-KW"/>
</dbReference>
<dbReference type="EC" id="2.7.6.2" evidence="5"/>
<proteinExistence type="predicted"/>
<sequence length="211" mass="23572">MKALIVSGGNPPSFSIIEEEVKKCDIIISADKGANVLYQYGIKPDLIVGDFDSIEKQVLEHFKLLNGIIEKFPEEKDFTDSHAALQKAIDLGAKEISLLACTGSRIDHLLGNIGLLYESLKLGVQTYIRDNNNLIRLVDKPLWIERKNYKYFSLLSYGDVVKGITITGAKYPLNNYNLKLGESLGVSNEVLNEKAYIDFKEGLLFVIQSND</sequence>
<evidence type="ECO:0000256" key="5">
    <source>
        <dbReference type="NCBIfam" id="TIGR01378"/>
    </source>
</evidence>
<keyword evidence="8" id="KW-1185">Reference proteome</keyword>
<evidence type="ECO:0000259" key="6">
    <source>
        <dbReference type="SMART" id="SM00983"/>
    </source>
</evidence>
<dbReference type="InterPro" id="IPR006282">
    <property type="entry name" value="Thi_PPkinase"/>
</dbReference>
<keyword evidence="3" id="KW-0418">Kinase</keyword>
<dbReference type="InterPro" id="IPR036371">
    <property type="entry name" value="TPK_B1-bd_sf"/>
</dbReference>
<evidence type="ECO:0000256" key="3">
    <source>
        <dbReference type="ARBA" id="ARBA00022777"/>
    </source>
</evidence>
<evidence type="ECO:0000256" key="1">
    <source>
        <dbReference type="ARBA" id="ARBA00022679"/>
    </source>
</evidence>
<dbReference type="SUPFAM" id="SSF63862">
    <property type="entry name" value="Thiamin pyrophosphokinase, substrate-binding domain"/>
    <property type="match status" value="1"/>
</dbReference>
<dbReference type="InterPro" id="IPR007371">
    <property type="entry name" value="TPK_catalytic"/>
</dbReference>
<dbReference type="InterPro" id="IPR053149">
    <property type="entry name" value="TPK"/>
</dbReference>
<comment type="caution">
    <text evidence="7">The sequence shown here is derived from an EMBL/GenBank/DDBJ whole genome shotgun (WGS) entry which is preliminary data.</text>
</comment>
<dbReference type="GO" id="GO:0006772">
    <property type="term" value="P:thiamine metabolic process"/>
    <property type="evidence" value="ECO:0007669"/>
    <property type="project" value="UniProtKB-UniRule"/>
</dbReference>
<keyword evidence="4" id="KW-0067">ATP-binding</keyword>
<dbReference type="GO" id="GO:0009229">
    <property type="term" value="P:thiamine diphosphate biosynthetic process"/>
    <property type="evidence" value="ECO:0007669"/>
    <property type="project" value="InterPro"/>
</dbReference>
<dbReference type="EMBL" id="JAAZWO010000019">
    <property type="protein sequence ID" value="MBC2398865.1"/>
    <property type="molecule type" value="Genomic_DNA"/>
</dbReference>
<feature type="domain" description="Thiamin pyrophosphokinase thiamin-binding" evidence="6">
    <location>
        <begin position="139"/>
        <end position="204"/>
    </location>
</feature>
<dbReference type="Gene3D" id="3.40.50.10240">
    <property type="entry name" value="Thiamin pyrophosphokinase, catalytic domain"/>
    <property type="match status" value="1"/>
</dbReference>
<keyword evidence="2" id="KW-0547">Nucleotide-binding</keyword>
<gene>
    <name evidence="7" type="ORF">HGG79_13945</name>
</gene>
<dbReference type="InterPro" id="IPR036759">
    <property type="entry name" value="TPK_catalytic_sf"/>
</dbReference>
<accession>A0A923E9C1</accession>
<name>A0A923E9C1_CLOTT</name>
<evidence type="ECO:0000313" key="7">
    <source>
        <dbReference type="EMBL" id="MBC2398865.1"/>
    </source>
</evidence>
<dbReference type="SMART" id="SM00983">
    <property type="entry name" value="TPK_B1_binding"/>
    <property type="match status" value="1"/>
</dbReference>
<dbReference type="CDD" id="cd07995">
    <property type="entry name" value="TPK"/>
    <property type="match status" value="1"/>
</dbReference>
<keyword evidence="1 7" id="KW-0808">Transferase</keyword>
<dbReference type="AlphaFoldDB" id="A0A923E9C1"/>
<dbReference type="NCBIfam" id="TIGR01378">
    <property type="entry name" value="thi_PPkinase"/>
    <property type="match status" value="1"/>
</dbReference>
<dbReference type="GO" id="GO:0016301">
    <property type="term" value="F:kinase activity"/>
    <property type="evidence" value="ECO:0007669"/>
    <property type="project" value="UniProtKB-KW"/>
</dbReference>